<dbReference type="GO" id="GO:0007623">
    <property type="term" value="P:circadian rhythm"/>
    <property type="evidence" value="ECO:0007669"/>
    <property type="project" value="InterPro"/>
</dbReference>
<dbReference type="OrthoDB" id="618331at2759"/>
<sequence>MFDWNDEELANIIWGEAADGDDHIVPYPEASENYYDKKEWNQETVYTKLVEPKSLGTNVDDTRGRKLESSPHNEEGTSASNLINDPPGDSSLSTPCRIEQECKATEVSHELTENGKYNSPRHAVTTKDAQNFQSTEEGKEQADFVDYGWANIGSFDDLDRIFSNDDPIFGQASLSDADELWSSSSKEMPNSPIKLFPTLDSQNLESGVDTQQNKTPENLKQNELLSTLASGRVVDAGSLGLQTGAAILTNVDGDTSGAIAKDRTDLEKMVRPAAVTLHQRTDNIATANEFSNKIGRQKKLLKPRRRAEGKSEEKIFQDFRGNWPSSTNPAGQFDNNLALQLGTSSASINTENRQLQGVESLQYQRTSNPLIHQPFYAIAANSYPAVPLLSQIQPGDLQHQPLHGPDISRGGANCVDKSADGFVKSLTMTPQEKIEKLRRRQQMQAMLAIQKQQQQFNNQVSTTSQSISRKCPQEIQSQHIEKADLDSEEIYTLPTLDPKSPLEQDDSNTVSTAVDHHSMEDAILCRLQEIISKLDFKIRLCIRDSLFRLAQSAVQRNYANDTSSSNKITRDEHDIAAKGEINSHCRVAGVPDAETETNPIDRTVARLLFHRPFELSQNYPDAPESPVATKLSYEQNAGLKTLPMELLPDSALLGKRRISQDGSKNSWMSAEMQQIKTSPCMDTSDNTSNTGLVDDAVLEYEAASQ</sequence>
<accession>A0A6J1CBK5</accession>
<keyword evidence="2" id="KW-1185">Reference proteome</keyword>
<protein>
    <submittedName>
        <fullName evidence="3">Protein LNK2</fullName>
    </submittedName>
</protein>
<gene>
    <name evidence="3" type="primary">LOC111010145</name>
</gene>
<dbReference type="InterPro" id="IPR039928">
    <property type="entry name" value="LNK"/>
</dbReference>
<dbReference type="KEGG" id="mcha:111010145"/>
<dbReference type="PANTHER" id="PTHR33334">
    <property type="entry name" value="PROTEIN LNK1"/>
    <property type="match status" value="1"/>
</dbReference>
<name>A0A6J1CBK5_MOMCH</name>
<organism evidence="2 3">
    <name type="scientific">Momordica charantia</name>
    <name type="common">Bitter gourd</name>
    <name type="synonym">Balsam pear</name>
    <dbReference type="NCBI Taxonomy" id="3673"/>
    <lineage>
        <taxon>Eukaryota</taxon>
        <taxon>Viridiplantae</taxon>
        <taxon>Streptophyta</taxon>
        <taxon>Embryophyta</taxon>
        <taxon>Tracheophyta</taxon>
        <taxon>Spermatophyta</taxon>
        <taxon>Magnoliopsida</taxon>
        <taxon>eudicotyledons</taxon>
        <taxon>Gunneridae</taxon>
        <taxon>Pentapetalae</taxon>
        <taxon>rosids</taxon>
        <taxon>fabids</taxon>
        <taxon>Cucurbitales</taxon>
        <taxon>Cucurbitaceae</taxon>
        <taxon>Momordiceae</taxon>
        <taxon>Momordica</taxon>
    </lineage>
</organism>
<dbReference type="PANTHER" id="PTHR33334:SF5">
    <property type="entry name" value="PROTEIN LNK2"/>
    <property type="match status" value="1"/>
</dbReference>
<dbReference type="GeneID" id="111010145"/>
<feature type="region of interest" description="Disordered" evidence="1">
    <location>
        <begin position="50"/>
        <end position="93"/>
    </location>
</feature>
<dbReference type="RefSeq" id="XP_022139175.1">
    <property type="nucleotide sequence ID" value="XM_022283483.1"/>
</dbReference>
<reference evidence="3" key="1">
    <citation type="submission" date="2025-08" db="UniProtKB">
        <authorList>
            <consortium name="RefSeq"/>
        </authorList>
    </citation>
    <scope>IDENTIFICATION</scope>
    <source>
        <strain evidence="3">OHB3-1</strain>
    </source>
</reference>
<feature type="compositionally biased region" description="Basic and acidic residues" evidence="1">
    <location>
        <begin position="60"/>
        <end position="75"/>
    </location>
</feature>
<dbReference type="GO" id="GO:0006355">
    <property type="term" value="P:regulation of DNA-templated transcription"/>
    <property type="evidence" value="ECO:0007669"/>
    <property type="project" value="InterPro"/>
</dbReference>
<evidence type="ECO:0000313" key="2">
    <source>
        <dbReference type="Proteomes" id="UP000504603"/>
    </source>
</evidence>
<evidence type="ECO:0000256" key="1">
    <source>
        <dbReference type="SAM" id="MobiDB-lite"/>
    </source>
</evidence>
<proteinExistence type="predicted"/>
<dbReference type="AlphaFoldDB" id="A0A6J1CBK5"/>
<evidence type="ECO:0000313" key="3">
    <source>
        <dbReference type="RefSeq" id="XP_022139175.1"/>
    </source>
</evidence>
<dbReference type="Proteomes" id="UP000504603">
    <property type="component" value="Unplaced"/>
</dbReference>